<dbReference type="Proteomes" id="UP001161691">
    <property type="component" value="Unassembled WGS sequence"/>
</dbReference>
<feature type="transmembrane region" description="Helical" evidence="1">
    <location>
        <begin position="47"/>
        <end position="71"/>
    </location>
</feature>
<evidence type="ECO:0000313" key="3">
    <source>
        <dbReference type="Proteomes" id="UP001161691"/>
    </source>
</evidence>
<sequence length="78" mass="8533">MLGIGMIIGGLIAWLIALSSVLLPYDERFLAFIAGLSVHYGIGYTDFIHLLPAWFAFVLYLAGLVLLYPYMHGVDGGD</sequence>
<reference evidence="2" key="1">
    <citation type="submission" date="2023-04" db="EMBL/GenBank/DDBJ databases">
        <title>Comparative genomic analysis of Cohnella hashimotonis sp. nov., isolated from the International Space Station.</title>
        <authorList>
            <person name="Venkateswaran K."/>
            <person name="Simpson A."/>
        </authorList>
    </citation>
    <scope>NUCLEOTIDE SEQUENCE</scope>
    <source>
        <strain evidence="2">F6_2S_P_1</strain>
    </source>
</reference>
<accession>A0ABT6TS26</accession>
<protein>
    <submittedName>
        <fullName evidence="2">Uncharacterized protein</fullName>
    </submittedName>
</protein>
<keyword evidence="1" id="KW-0472">Membrane</keyword>
<gene>
    <name evidence="2" type="ORF">KB449_32310</name>
</gene>
<keyword evidence="1" id="KW-1133">Transmembrane helix</keyword>
<keyword evidence="3" id="KW-1185">Reference proteome</keyword>
<comment type="caution">
    <text evidence="2">The sequence shown here is derived from an EMBL/GenBank/DDBJ whole genome shotgun (WGS) entry which is preliminary data.</text>
</comment>
<name>A0ABT6TS26_9BACL</name>
<feature type="transmembrane region" description="Helical" evidence="1">
    <location>
        <begin position="6"/>
        <end position="26"/>
    </location>
</feature>
<evidence type="ECO:0000313" key="2">
    <source>
        <dbReference type="EMBL" id="MDI4649656.1"/>
    </source>
</evidence>
<organism evidence="2 3">
    <name type="scientific">Cohnella hashimotonis</name>
    <dbReference type="NCBI Taxonomy" id="2826895"/>
    <lineage>
        <taxon>Bacteria</taxon>
        <taxon>Bacillati</taxon>
        <taxon>Bacillota</taxon>
        <taxon>Bacilli</taxon>
        <taxon>Bacillales</taxon>
        <taxon>Paenibacillaceae</taxon>
        <taxon>Cohnella</taxon>
    </lineage>
</organism>
<proteinExistence type="predicted"/>
<evidence type="ECO:0000256" key="1">
    <source>
        <dbReference type="SAM" id="Phobius"/>
    </source>
</evidence>
<keyword evidence="1" id="KW-0812">Transmembrane</keyword>
<dbReference type="RefSeq" id="WP_282912268.1">
    <property type="nucleotide sequence ID" value="NZ_JAGRPV010000001.1"/>
</dbReference>
<dbReference type="EMBL" id="JAGRPV010000001">
    <property type="protein sequence ID" value="MDI4649656.1"/>
    <property type="molecule type" value="Genomic_DNA"/>
</dbReference>